<gene>
    <name evidence="5" type="ORF">SCHCODRAFT_52443</name>
</gene>
<dbReference type="EMBL" id="GL377304">
    <property type="protein sequence ID" value="EFI99323.1"/>
    <property type="molecule type" value="Genomic_DNA"/>
</dbReference>
<dbReference type="RefSeq" id="XP_003034226.1">
    <property type="nucleotide sequence ID" value="XM_003034180.1"/>
</dbReference>
<keyword evidence="6" id="KW-1185">Reference proteome</keyword>
<evidence type="ECO:0000256" key="1">
    <source>
        <dbReference type="ARBA" id="ARBA00022630"/>
    </source>
</evidence>
<dbReference type="Proteomes" id="UP000007431">
    <property type="component" value="Unassembled WGS sequence"/>
</dbReference>
<dbReference type="GeneID" id="9586224"/>
<sequence length="562" mass="62569">MEDARNEPVCIVGSGAAGLITAHTLIKDGFKNVQIISRDAGPGGVWAQERVYDGLFINNVNGEYCFSCLEMTPADPRNPNLSGFDMCAYMTRFAEKFLQGKIVYDTEVRRIRRGEGGHGWELDVSSKAAGEDRVIKCARLVLCSGGCHEPSIPPNLTMTRAKESGFQGRVLHTSAFRKTLDGIGPEGAAALGRIVVVGGGKSAQDVCAYFARRSIPVTMVFEKADAFISTSKPLPEFIRKSRFLGMLSPHIHLRTALERFLHTTWLGSKLVHLIWSAIAQSSYAAQGYPADSPIRNATSIFWSVRTNDDGPRRDDHFHALVNAGKIELRAPNRAIGYYEGGVVLADGAKVAADTVILGTGYTSSWKGLFDDETAEDLGINRHPPNPDINFDHEWDEYRSLDKPPGKHAPSELPASSIYRGLVPAKNLFKRDFAINGAVFNANNGYCFEVFAHWISSYFLGDPLRLPSTTEEAMMHAERQSAWLRKRYPDELLWVNESYSSNVTFWAWPQHVDDLLEDMGVPIFRSGGNWLTWPIKVIDIKEIATLFEERRALREARQARGER</sequence>
<dbReference type="VEuPathDB" id="FungiDB:SCHCODRAFT_02614092"/>
<evidence type="ECO:0000259" key="4">
    <source>
        <dbReference type="Pfam" id="PF07992"/>
    </source>
</evidence>
<dbReference type="OMA" id="ENCYEGL"/>
<dbReference type="KEGG" id="scm:SCHCO_02614092"/>
<accession>D8PYV3</accession>
<reference evidence="5 6" key="1">
    <citation type="journal article" date="2010" name="Nat. Biotechnol.">
        <title>Genome sequence of the model mushroom Schizophyllum commune.</title>
        <authorList>
            <person name="Ohm R.A."/>
            <person name="de Jong J.F."/>
            <person name="Lugones L.G."/>
            <person name="Aerts A."/>
            <person name="Kothe E."/>
            <person name="Stajich J.E."/>
            <person name="de Vries R.P."/>
            <person name="Record E."/>
            <person name="Levasseur A."/>
            <person name="Baker S.E."/>
            <person name="Bartholomew K.A."/>
            <person name="Coutinho P.M."/>
            <person name="Erdmann S."/>
            <person name="Fowler T.J."/>
            <person name="Gathman A.C."/>
            <person name="Lombard V."/>
            <person name="Henrissat B."/>
            <person name="Knabe N."/>
            <person name="Kuees U."/>
            <person name="Lilly W.W."/>
            <person name="Lindquist E."/>
            <person name="Lucas S."/>
            <person name="Magnuson J.K."/>
            <person name="Piumi F."/>
            <person name="Raudaskoski M."/>
            <person name="Salamov A."/>
            <person name="Schmutz J."/>
            <person name="Schwarze F.W.M.R."/>
            <person name="vanKuyk P.A."/>
            <person name="Horton J.S."/>
            <person name="Grigoriev I.V."/>
            <person name="Woesten H.A.B."/>
        </authorList>
    </citation>
    <scope>NUCLEOTIDE SEQUENCE [LARGE SCALE GENOMIC DNA]</scope>
    <source>
        <strain evidence="6">H4-8 / FGSC 9210</strain>
    </source>
</reference>
<dbReference type="InterPro" id="IPR050346">
    <property type="entry name" value="FMO-like"/>
</dbReference>
<evidence type="ECO:0000313" key="5">
    <source>
        <dbReference type="EMBL" id="EFI99323.1"/>
    </source>
</evidence>
<dbReference type="Pfam" id="PF07992">
    <property type="entry name" value="Pyr_redox_2"/>
    <property type="match status" value="1"/>
</dbReference>
<feature type="domain" description="FAD/NAD(P)-binding" evidence="4">
    <location>
        <begin position="9"/>
        <end position="221"/>
    </location>
</feature>
<evidence type="ECO:0000256" key="3">
    <source>
        <dbReference type="ARBA" id="ARBA00023002"/>
    </source>
</evidence>
<keyword evidence="2" id="KW-0274">FAD</keyword>
<dbReference type="OrthoDB" id="2915840at2759"/>
<dbReference type="InterPro" id="IPR036188">
    <property type="entry name" value="FAD/NAD-bd_sf"/>
</dbReference>
<dbReference type="Gene3D" id="3.50.50.60">
    <property type="entry name" value="FAD/NAD(P)-binding domain"/>
    <property type="match status" value="2"/>
</dbReference>
<proteinExistence type="predicted"/>
<dbReference type="eggNOG" id="KOG1399">
    <property type="taxonomic scope" value="Eukaryota"/>
</dbReference>
<dbReference type="HOGENOM" id="CLU_035533_0_0_1"/>
<dbReference type="InterPro" id="IPR023753">
    <property type="entry name" value="FAD/NAD-binding_dom"/>
</dbReference>
<protein>
    <recommendedName>
        <fullName evidence="4">FAD/NAD(P)-binding domain-containing protein</fullName>
    </recommendedName>
</protein>
<keyword evidence="1" id="KW-0285">Flavoprotein</keyword>
<organism evidence="6">
    <name type="scientific">Schizophyllum commune (strain H4-8 / FGSC 9210)</name>
    <name type="common">Split gill fungus</name>
    <dbReference type="NCBI Taxonomy" id="578458"/>
    <lineage>
        <taxon>Eukaryota</taxon>
        <taxon>Fungi</taxon>
        <taxon>Dikarya</taxon>
        <taxon>Basidiomycota</taxon>
        <taxon>Agaricomycotina</taxon>
        <taxon>Agaricomycetes</taxon>
        <taxon>Agaricomycetidae</taxon>
        <taxon>Agaricales</taxon>
        <taxon>Schizophyllaceae</taxon>
        <taxon>Schizophyllum</taxon>
    </lineage>
</organism>
<keyword evidence="3" id="KW-0560">Oxidoreductase</keyword>
<dbReference type="PRINTS" id="PR00411">
    <property type="entry name" value="PNDRDTASEI"/>
</dbReference>
<evidence type="ECO:0000313" key="6">
    <source>
        <dbReference type="Proteomes" id="UP000007431"/>
    </source>
</evidence>
<dbReference type="AlphaFoldDB" id="D8PYV3"/>
<dbReference type="PANTHER" id="PTHR23023">
    <property type="entry name" value="DIMETHYLANILINE MONOOXYGENASE"/>
    <property type="match status" value="1"/>
</dbReference>
<dbReference type="InParanoid" id="D8PYV3"/>
<evidence type="ECO:0000256" key="2">
    <source>
        <dbReference type="ARBA" id="ARBA00022827"/>
    </source>
</evidence>
<dbReference type="SUPFAM" id="SSF51905">
    <property type="entry name" value="FAD/NAD(P)-binding domain"/>
    <property type="match status" value="2"/>
</dbReference>
<dbReference type="GO" id="GO:0016491">
    <property type="term" value="F:oxidoreductase activity"/>
    <property type="evidence" value="ECO:0007669"/>
    <property type="project" value="UniProtKB-KW"/>
</dbReference>
<name>D8PYV3_SCHCM</name>